<dbReference type="AlphaFoldDB" id="A0A1I7YHE3"/>
<evidence type="ECO:0000313" key="1">
    <source>
        <dbReference type="Proteomes" id="UP000095287"/>
    </source>
</evidence>
<organism evidence="1 2">
    <name type="scientific">Steinernema glaseri</name>
    <dbReference type="NCBI Taxonomy" id="37863"/>
    <lineage>
        <taxon>Eukaryota</taxon>
        <taxon>Metazoa</taxon>
        <taxon>Ecdysozoa</taxon>
        <taxon>Nematoda</taxon>
        <taxon>Chromadorea</taxon>
        <taxon>Rhabditida</taxon>
        <taxon>Tylenchina</taxon>
        <taxon>Panagrolaimomorpha</taxon>
        <taxon>Strongyloidoidea</taxon>
        <taxon>Steinernematidae</taxon>
        <taxon>Steinernema</taxon>
    </lineage>
</organism>
<dbReference type="Proteomes" id="UP000095287">
    <property type="component" value="Unplaced"/>
</dbReference>
<sequence length="246" mass="28602">MNSVPLTFFEQLFQLLHKRTLSKAKELAGNYGQHANYAYEHISTGSDRRLETLEEIESASRKFVRKVTIHLNDAEAGNVARNIVQRFSHSMEYNFGLGSSSITEAWVALAYSLKRLGSIWIKRKLDDDALKLLQKLVTGRKLWYLMIHPDAYEDGMYFSVLEQALKVCSKEECDFIAKKYRAKFVFERPSCIYKFEEQNGGSKRRFYMAFECASHWPRQDFKLASYNGHNDLDSVRITPYICIMFA</sequence>
<proteinExistence type="predicted"/>
<dbReference type="WBParaSite" id="L893_g16396.t1">
    <property type="protein sequence ID" value="L893_g16396.t1"/>
    <property type="gene ID" value="L893_g16396"/>
</dbReference>
<protein>
    <submittedName>
        <fullName evidence="2">Protein FAR1-RELATED SEQUENCE</fullName>
    </submittedName>
</protein>
<name>A0A1I7YHE3_9BILA</name>
<keyword evidence="1" id="KW-1185">Reference proteome</keyword>
<evidence type="ECO:0000313" key="2">
    <source>
        <dbReference type="WBParaSite" id="L893_g16396.t1"/>
    </source>
</evidence>
<reference evidence="2" key="1">
    <citation type="submission" date="2016-11" db="UniProtKB">
        <authorList>
            <consortium name="WormBaseParasite"/>
        </authorList>
    </citation>
    <scope>IDENTIFICATION</scope>
</reference>
<accession>A0A1I7YHE3</accession>